<name>A0A553EDW0_9FLAO</name>
<keyword evidence="2" id="KW-1185">Reference proteome</keyword>
<accession>A0A553EDW0</accession>
<evidence type="ECO:0000313" key="2">
    <source>
        <dbReference type="Proteomes" id="UP000316371"/>
    </source>
</evidence>
<gene>
    <name evidence="1" type="ORF">FNW21_02045</name>
</gene>
<organism evidence="1 2">
    <name type="scientific">Flavobacterium restrictum</name>
    <dbReference type="NCBI Taxonomy" id="2594428"/>
    <lineage>
        <taxon>Bacteria</taxon>
        <taxon>Pseudomonadati</taxon>
        <taxon>Bacteroidota</taxon>
        <taxon>Flavobacteriia</taxon>
        <taxon>Flavobacteriales</taxon>
        <taxon>Flavobacteriaceae</taxon>
        <taxon>Flavobacterium</taxon>
    </lineage>
</organism>
<reference evidence="1 2" key="1">
    <citation type="submission" date="2019-07" db="EMBL/GenBank/DDBJ databases">
        <title>Novel species of Flavobacterium.</title>
        <authorList>
            <person name="Liu Q."/>
            <person name="Xin Y.-H."/>
        </authorList>
    </citation>
    <scope>NUCLEOTIDE SEQUENCE [LARGE SCALE GENOMIC DNA]</scope>
    <source>
        <strain evidence="1 2">LB1R34</strain>
    </source>
</reference>
<protein>
    <submittedName>
        <fullName evidence="1">Uncharacterized protein</fullName>
    </submittedName>
</protein>
<proteinExistence type="predicted"/>
<comment type="caution">
    <text evidence="1">The sequence shown here is derived from an EMBL/GenBank/DDBJ whole genome shotgun (WGS) entry which is preliminary data.</text>
</comment>
<dbReference type="RefSeq" id="WP_144255062.1">
    <property type="nucleotide sequence ID" value="NZ_VJZT01000001.1"/>
</dbReference>
<dbReference type="AlphaFoldDB" id="A0A553EDW0"/>
<dbReference type="EMBL" id="VJZT01000001">
    <property type="protein sequence ID" value="TRX43141.1"/>
    <property type="molecule type" value="Genomic_DNA"/>
</dbReference>
<evidence type="ECO:0000313" key="1">
    <source>
        <dbReference type="EMBL" id="TRX43141.1"/>
    </source>
</evidence>
<dbReference type="Proteomes" id="UP000316371">
    <property type="component" value="Unassembled WGS sequence"/>
</dbReference>
<sequence length="118" mass="13857">MKKHVLVPYVTQNYLAFLTPLKESILHANLHYSTFNLKLIQEIADDEMDEAIKNALSICYLVGIESKLHFKKIYVFDAQTNTIHTDWRMSKKGFNLVAMQFQKLNQKKAIWLWQLADI</sequence>